<sequence>MSRKISSKILILLTVLLGGTFSAGAQEAFGGYSPYSIFGVGDMAVQGTAYNKAMGGVGIAGRNHRYLNIMNPAAVTARDSLSFMASFSMNVNNKIFRQGGAISANNVANVNDVVISFPIQRASAMMIGIVPYSDMGFQFGGQYDDPNIVGNAGDVSYSASGIGSMYKLFAAAGVTFLKRISIGAELDYYFGNLSKSFTTNFSDGSYSSISNTNILQLNGIGGKFGLQYEQPVGENLKMTVGATYSTGSELKGYYERGSFSVGSATTDTLSHRIDTMGLTKHASLAGEIGVGISLKKENKWMVEFNYTRSDWRDSGVEGISGYNLSSIPFSTTVSEAYRAGFEYIPNISDIRYYMNRVAYRVGAYYRKDYYKLSGHDIASMGITLGATFPVFRMYNGLSVGVEFGQRASLSGNLTRERYINFSVGINIFDIWFQKPQYE</sequence>
<name>A0A9D1KI11_9BACT</name>
<evidence type="ECO:0000256" key="1">
    <source>
        <dbReference type="SAM" id="SignalP"/>
    </source>
</evidence>
<dbReference type="AlphaFoldDB" id="A0A9D1KI11"/>
<evidence type="ECO:0000313" key="3">
    <source>
        <dbReference type="Proteomes" id="UP000886881"/>
    </source>
</evidence>
<feature type="chain" id="PRO_5039176633" description="Outer membrane protein" evidence="1">
    <location>
        <begin position="26"/>
        <end position="438"/>
    </location>
</feature>
<keyword evidence="1" id="KW-0732">Signal</keyword>
<evidence type="ECO:0008006" key="4">
    <source>
        <dbReference type="Google" id="ProtNLM"/>
    </source>
</evidence>
<dbReference type="Proteomes" id="UP000886881">
    <property type="component" value="Unassembled WGS sequence"/>
</dbReference>
<reference evidence="2" key="1">
    <citation type="submission" date="2020-10" db="EMBL/GenBank/DDBJ databases">
        <authorList>
            <person name="Gilroy R."/>
        </authorList>
    </citation>
    <scope>NUCLEOTIDE SEQUENCE</scope>
    <source>
        <strain evidence="2">ChiHecec2B26-709</strain>
    </source>
</reference>
<comment type="caution">
    <text evidence="2">The sequence shown here is derived from an EMBL/GenBank/DDBJ whole genome shotgun (WGS) entry which is preliminary data.</text>
</comment>
<reference evidence="2" key="2">
    <citation type="journal article" date="2021" name="PeerJ">
        <title>Extensive microbial diversity within the chicken gut microbiome revealed by metagenomics and culture.</title>
        <authorList>
            <person name="Gilroy R."/>
            <person name="Ravi A."/>
            <person name="Getino M."/>
            <person name="Pursley I."/>
            <person name="Horton D.L."/>
            <person name="Alikhan N.F."/>
            <person name="Baker D."/>
            <person name="Gharbi K."/>
            <person name="Hall N."/>
            <person name="Watson M."/>
            <person name="Adriaenssens E.M."/>
            <person name="Foster-Nyarko E."/>
            <person name="Jarju S."/>
            <person name="Secka A."/>
            <person name="Antonio M."/>
            <person name="Oren A."/>
            <person name="Chaudhuri R.R."/>
            <person name="La Ragione R."/>
            <person name="Hildebrand F."/>
            <person name="Pallen M.J."/>
        </authorList>
    </citation>
    <scope>NUCLEOTIDE SEQUENCE</scope>
    <source>
        <strain evidence="2">ChiHecec2B26-709</strain>
    </source>
</reference>
<dbReference type="Gene3D" id="2.40.160.60">
    <property type="entry name" value="Outer membrane protein transport protein (OMPP1/FadL/TodX)"/>
    <property type="match status" value="1"/>
</dbReference>
<protein>
    <recommendedName>
        <fullName evidence="4">Outer membrane protein</fullName>
    </recommendedName>
</protein>
<dbReference type="EMBL" id="DVLC01000055">
    <property type="protein sequence ID" value="HIT46794.1"/>
    <property type="molecule type" value="Genomic_DNA"/>
</dbReference>
<evidence type="ECO:0000313" key="2">
    <source>
        <dbReference type="EMBL" id="HIT46794.1"/>
    </source>
</evidence>
<proteinExistence type="predicted"/>
<gene>
    <name evidence="2" type="ORF">IAC35_02930</name>
</gene>
<accession>A0A9D1KI11</accession>
<organism evidence="2 3">
    <name type="scientific">Candidatus Cryptobacteroides merdipullorum</name>
    <dbReference type="NCBI Taxonomy" id="2840771"/>
    <lineage>
        <taxon>Bacteria</taxon>
        <taxon>Pseudomonadati</taxon>
        <taxon>Bacteroidota</taxon>
        <taxon>Bacteroidia</taxon>
        <taxon>Bacteroidales</taxon>
        <taxon>Candidatus Cryptobacteroides</taxon>
    </lineage>
</organism>
<feature type="signal peptide" evidence="1">
    <location>
        <begin position="1"/>
        <end position="25"/>
    </location>
</feature>
<dbReference type="SUPFAM" id="SSF56935">
    <property type="entry name" value="Porins"/>
    <property type="match status" value="1"/>
</dbReference>